<reference evidence="3" key="1">
    <citation type="submission" date="2025-08" db="UniProtKB">
        <authorList>
            <consortium name="RefSeq"/>
        </authorList>
    </citation>
    <scope>IDENTIFICATION</scope>
</reference>
<keyword evidence="2" id="KW-1185">Reference proteome</keyword>
<dbReference type="KEGG" id="bany:112049017"/>
<dbReference type="Proteomes" id="UP001652582">
    <property type="component" value="Chromosome 20"/>
</dbReference>
<dbReference type="OrthoDB" id="7182126at2759"/>
<protein>
    <submittedName>
        <fullName evidence="3">Ejaculatory bulb-specific protein 3</fullName>
    </submittedName>
</protein>
<organism evidence="2 3">
    <name type="scientific">Bicyclus anynana</name>
    <name type="common">Squinting bush brown butterfly</name>
    <dbReference type="NCBI Taxonomy" id="110368"/>
    <lineage>
        <taxon>Eukaryota</taxon>
        <taxon>Metazoa</taxon>
        <taxon>Ecdysozoa</taxon>
        <taxon>Arthropoda</taxon>
        <taxon>Hexapoda</taxon>
        <taxon>Insecta</taxon>
        <taxon>Pterygota</taxon>
        <taxon>Neoptera</taxon>
        <taxon>Endopterygota</taxon>
        <taxon>Lepidoptera</taxon>
        <taxon>Glossata</taxon>
        <taxon>Ditrysia</taxon>
        <taxon>Papilionoidea</taxon>
        <taxon>Nymphalidae</taxon>
        <taxon>Satyrinae</taxon>
        <taxon>Satyrini</taxon>
        <taxon>Mycalesina</taxon>
        <taxon>Bicyclus</taxon>
    </lineage>
</organism>
<dbReference type="PANTHER" id="PTHR11257">
    <property type="entry name" value="CHEMOSENSORY PROTEIN-RELATED"/>
    <property type="match status" value="1"/>
</dbReference>
<feature type="signal peptide" evidence="1">
    <location>
        <begin position="1"/>
        <end position="17"/>
    </location>
</feature>
<keyword evidence="1" id="KW-0732">Signal</keyword>
<evidence type="ECO:0000313" key="2">
    <source>
        <dbReference type="Proteomes" id="UP001652582"/>
    </source>
</evidence>
<evidence type="ECO:0000313" key="3">
    <source>
        <dbReference type="RefSeq" id="XP_023942512.2"/>
    </source>
</evidence>
<sequence length="121" mass="13591">MKTIVLFALVAVAAVKAETYVTADDDLDMKAVVADLDRLVRYLDCFMDRAPCSVRTASYKKIIADSIATGCAKCNNAQKRLANDFISGIKAILPLEYFNFRLKYDPEGKHFDDFEKIVHGY</sequence>
<dbReference type="InterPro" id="IPR005055">
    <property type="entry name" value="A10/PebIII"/>
</dbReference>
<dbReference type="GeneID" id="112049017"/>
<gene>
    <name evidence="3" type="primary">LOC112049017</name>
</gene>
<dbReference type="PANTHER" id="PTHR11257:SF13">
    <property type="entry name" value="GEO07322P1"/>
    <property type="match status" value="1"/>
</dbReference>
<evidence type="ECO:0000256" key="1">
    <source>
        <dbReference type="SAM" id="SignalP"/>
    </source>
</evidence>
<dbReference type="RefSeq" id="XP_023942512.2">
    <property type="nucleotide sequence ID" value="XM_024086744.2"/>
</dbReference>
<dbReference type="InterPro" id="IPR036682">
    <property type="entry name" value="OS_D_A10/PebIII_sf"/>
</dbReference>
<accession>A0A6J1NBV3</accession>
<dbReference type="Gene3D" id="1.10.2080.10">
    <property type="entry name" value="Insect odorant-binding protein A10/Ejaculatory bulb-specific protein 3"/>
    <property type="match status" value="1"/>
</dbReference>
<proteinExistence type="predicted"/>
<dbReference type="AlphaFoldDB" id="A0A6J1NBV3"/>
<name>A0A6J1NBV3_BICAN</name>
<feature type="chain" id="PRO_5046096328" evidence="1">
    <location>
        <begin position="18"/>
        <end position="121"/>
    </location>
</feature>
<dbReference type="SUPFAM" id="SSF100910">
    <property type="entry name" value="Chemosensory protein Csp2"/>
    <property type="match status" value="1"/>
</dbReference>
<dbReference type="Pfam" id="PF03392">
    <property type="entry name" value="OS-D"/>
    <property type="match status" value="1"/>
</dbReference>